<comment type="caution">
    <text evidence="2">The sequence shown here is derived from an EMBL/GenBank/DDBJ whole genome shotgun (WGS) entry which is preliminary data.</text>
</comment>
<protein>
    <submittedName>
        <fullName evidence="2">Uncharacterized protein</fullName>
    </submittedName>
</protein>
<feature type="region of interest" description="Disordered" evidence="1">
    <location>
        <begin position="162"/>
        <end position="187"/>
    </location>
</feature>
<name>A0AAV3P882_LITER</name>
<evidence type="ECO:0000313" key="3">
    <source>
        <dbReference type="Proteomes" id="UP001454036"/>
    </source>
</evidence>
<dbReference type="EMBL" id="BAABME010001121">
    <property type="protein sequence ID" value="GAA0147690.1"/>
    <property type="molecule type" value="Genomic_DNA"/>
</dbReference>
<feature type="region of interest" description="Disordered" evidence="1">
    <location>
        <begin position="1"/>
        <end position="28"/>
    </location>
</feature>
<gene>
    <name evidence="2" type="ORF">LIER_07328</name>
</gene>
<organism evidence="2 3">
    <name type="scientific">Lithospermum erythrorhizon</name>
    <name type="common">Purple gromwell</name>
    <name type="synonym">Lithospermum officinale var. erythrorhizon</name>
    <dbReference type="NCBI Taxonomy" id="34254"/>
    <lineage>
        <taxon>Eukaryota</taxon>
        <taxon>Viridiplantae</taxon>
        <taxon>Streptophyta</taxon>
        <taxon>Embryophyta</taxon>
        <taxon>Tracheophyta</taxon>
        <taxon>Spermatophyta</taxon>
        <taxon>Magnoliopsida</taxon>
        <taxon>eudicotyledons</taxon>
        <taxon>Gunneridae</taxon>
        <taxon>Pentapetalae</taxon>
        <taxon>asterids</taxon>
        <taxon>lamiids</taxon>
        <taxon>Boraginales</taxon>
        <taxon>Boraginaceae</taxon>
        <taxon>Boraginoideae</taxon>
        <taxon>Lithospermeae</taxon>
        <taxon>Lithospermum</taxon>
    </lineage>
</organism>
<accession>A0AAV3P882</accession>
<proteinExistence type="predicted"/>
<dbReference type="PANTHER" id="PTHR47292">
    <property type="entry name" value="TRANSCRIPTION ELONGATION FACTOR (TFIIS) FAMILY PROTEIN-RELATED"/>
    <property type="match status" value="1"/>
</dbReference>
<keyword evidence="3" id="KW-1185">Reference proteome</keyword>
<dbReference type="Proteomes" id="UP001454036">
    <property type="component" value="Unassembled WGS sequence"/>
</dbReference>
<evidence type="ECO:0000256" key="1">
    <source>
        <dbReference type="SAM" id="MobiDB-lite"/>
    </source>
</evidence>
<dbReference type="PANTHER" id="PTHR47292:SF3">
    <property type="entry name" value="PROTEIN WAVE"/>
    <property type="match status" value="1"/>
</dbReference>
<dbReference type="AlphaFoldDB" id="A0AAV3P882"/>
<evidence type="ECO:0000313" key="2">
    <source>
        <dbReference type="EMBL" id="GAA0147690.1"/>
    </source>
</evidence>
<sequence length="768" mass="83590">MADHDRKSHEPKPISRKETFSPDDQYSHRHWTNTHRVNSVEIQSSANFLSTNSAGQISLSSSSSLSNENPASTVATGENLKDYVASTQSSNCVPCRVHVSSRSDVTSETGSLVHRGSSGLDAVKSEGRQKYTTESSCSNSIQITLPVSSSNESYLELSTEMRSAKPHSYDTHTSTTAGFGSTKEEPLTRGTVREIAAQSSMKVVDNGREDIELKVSGLVGKQNVFPISSFHEQSVNGVGQSEQFHGLDHALGTSRNFATGTAEGISLCRAISDSNTMNKECNVPAVNEMFLHFGNSGKSSCLTETQEPVATISRKGEGRVSSYLDIVDQELMKQQPFSNLQHPPKATHSLRLYEPSGLSYGDKSTSVSVKDPDLFDLNENSKEFNSYVQSFCETGNPFNVIRVLAKPGVPLSIPMTSQKLEGEMSWKGSAATSAFRPTKLKIQASQSSCAPTVSKGFTGFDLNVAATEDAESELHLGVGRTSNPLTLDLSSKVRCSKVERIDFDLNCVGDMFQGTALPATSVKTGIVDFKLDEGSSTVDKCDDGHWKNNPSQHVAKVPFNSPGVSFTTNSGAHGLNVVRPAYWSDFSNIQFYSQSQIQPFLMTSANALRPVEQLQKVQLQPKLPCVIPSLPPQSYPPSGPFFVCPNGLVSSNIHYPSHVQYSGDPQVHAAFPQRISHTTGPISMGPHFVQMVHGHGRSQNEVANIRPRTDFANGGISAFNGSPRDTRQYFPPKCPSYEGQMRVPPKRTEPEGGHDALQLRTRQLTSWK</sequence>
<feature type="region of interest" description="Disordered" evidence="1">
    <location>
        <begin position="736"/>
        <end position="768"/>
    </location>
</feature>
<reference evidence="2 3" key="1">
    <citation type="submission" date="2024-01" db="EMBL/GenBank/DDBJ databases">
        <title>The complete chloroplast genome sequence of Lithospermum erythrorhizon: insights into the phylogenetic relationship among Boraginaceae species and the maternal lineages of purple gromwells.</title>
        <authorList>
            <person name="Okada T."/>
            <person name="Watanabe K."/>
        </authorList>
    </citation>
    <scope>NUCLEOTIDE SEQUENCE [LARGE SCALE GENOMIC DNA]</scope>
</reference>
<feature type="compositionally biased region" description="Basic and acidic residues" evidence="1">
    <location>
        <begin position="1"/>
        <end position="20"/>
    </location>
</feature>